<name>A0ACB8SZX4_9AGAM</name>
<evidence type="ECO:0000313" key="2">
    <source>
        <dbReference type="Proteomes" id="UP000814140"/>
    </source>
</evidence>
<evidence type="ECO:0000313" key="1">
    <source>
        <dbReference type="EMBL" id="KAI0062000.1"/>
    </source>
</evidence>
<organism evidence="1 2">
    <name type="scientific">Artomyces pyxidatus</name>
    <dbReference type="NCBI Taxonomy" id="48021"/>
    <lineage>
        <taxon>Eukaryota</taxon>
        <taxon>Fungi</taxon>
        <taxon>Dikarya</taxon>
        <taxon>Basidiomycota</taxon>
        <taxon>Agaricomycotina</taxon>
        <taxon>Agaricomycetes</taxon>
        <taxon>Russulales</taxon>
        <taxon>Auriscalpiaceae</taxon>
        <taxon>Artomyces</taxon>
    </lineage>
</organism>
<dbReference type="EMBL" id="MU277209">
    <property type="protein sequence ID" value="KAI0062000.1"/>
    <property type="molecule type" value="Genomic_DNA"/>
</dbReference>
<gene>
    <name evidence="1" type="ORF">BV25DRAFT_1885800</name>
</gene>
<reference evidence="1" key="1">
    <citation type="submission" date="2021-03" db="EMBL/GenBank/DDBJ databases">
        <authorList>
            <consortium name="DOE Joint Genome Institute"/>
            <person name="Ahrendt S."/>
            <person name="Looney B.P."/>
            <person name="Miyauchi S."/>
            <person name="Morin E."/>
            <person name="Drula E."/>
            <person name="Courty P.E."/>
            <person name="Chicoki N."/>
            <person name="Fauchery L."/>
            <person name="Kohler A."/>
            <person name="Kuo A."/>
            <person name="Labutti K."/>
            <person name="Pangilinan J."/>
            <person name="Lipzen A."/>
            <person name="Riley R."/>
            <person name="Andreopoulos W."/>
            <person name="He G."/>
            <person name="Johnson J."/>
            <person name="Barry K.W."/>
            <person name="Grigoriev I.V."/>
            <person name="Nagy L."/>
            <person name="Hibbett D."/>
            <person name="Henrissat B."/>
            <person name="Matheny P.B."/>
            <person name="Labbe J."/>
            <person name="Martin F."/>
        </authorList>
    </citation>
    <scope>NUCLEOTIDE SEQUENCE</scope>
    <source>
        <strain evidence="1">HHB10654</strain>
    </source>
</reference>
<sequence>MTIIARSAPSPHPSWIQSANPETFWDGAVGSRAMRYGGTALSHRALAEAQAGVKAELAAMHRAFLSLRTKHNALAPISRLPVEIMTRIFSLVACAERAGRLTAQHPPRKRPAMLGWIKVTFVCRHWRNIALGSPSLWAANISLTLRSSGTKAMIARAKAVPITFEFLDRDAGFDFNSIMAQCITQNLSRTKVLRLDWIHIHPGSILDVIIRPAPLLDTLDIVVGSPRKSIFAFPSNARFLGDDAPQLRHVLLHNMINFPWASKVLQHLVSLRLIYFQATKSPARLEDVLMALQKMKSLQYLTLQNNLPQPADSSTTARVPHLVHLDVRGRLSSCGNLLRHLEVPNTASLDLEMDCSLDDSNDALESFFSAFNTFLCRDGQSTPIPTSDLFLQCGAAAGVGTPNPNFIARAKRSPTTATSAGAEINLLFSHRTNAEDGWSNLSFMMAVCDLLSSAHTLTLSADIVGDDGHEWDVGEWLGVGQRAASLQILRTSDKAARVLCFGLSLCRDARSAETDWRDMVKRPGLGASESLFLPALECLELCDVNFHATVTKKGAAQLRFHEEMKARLMARARAGAPLKKLVLRECHVDKAWVDELREVVVIDWDGRE</sequence>
<reference evidence="1" key="2">
    <citation type="journal article" date="2022" name="New Phytol.">
        <title>Evolutionary transition to the ectomycorrhizal habit in the genomes of a hyperdiverse lineage of mushroom-forming fungi.</title>
        <authorList>
            <person name="Looney B."/>
            <person name="Miyauchi S."/>
            <person name="Morin E."/>
            <person name="Drula E."/>
            <person name="Courty P.E."/>
            <person name="Kohler A."/>
            <person name="Kuo A."/>
            <person name="LaButti K."/>
            <person name="Pangilinan J."/>
            <person name="Lipzen A."/>
            <person name="Riley R."/>
            <person name="Andreopoulos W."/>
            <person name="He G."/>
            <person name="Johnson J."/>
            <person name="Nolan M."/>
            <person name="Tritt A."/>
            <person name="Barry K.W."/>
            <person name="Grigoriev I.V."/>
            <person name="Nagy L.G."/>
            <person name="Hibbett D."/>
            <person name="Henrissat B."/>
            <person name="Matheny P.B."/>
            <person name="Labbe J."/>
            <person name="Martin F.M."/>
        </authorList>
    </citation>
    <scope>NUCLEOTIDE SEQUENCE</scope>
    <source>
        <strain evidence="1">HHB10654</strain>
    </source>
</reference>
<dbReference type="Proteomes" id="UP000814140">
    <property type="component" value="Unassembled WGS sequence"/>
</dbReference>
<comment type="caution">
    <text evidence="1">The sequence shown here is derived from an EMBL/GenBank/DDBJ whole genome shotgun (WGS) entry which is preliminary data.</text>
</comment>
<protein>
    <submittedName>
        <fullName evidence="1">Uncharacterized protein</fullName>
    </submittedName>
</protein>
<proteinExistence type="predicted"/>
<keyword evidence="2" id="KW-1185">Reference proteome</keyword>
<accession>A0ACB8SZX4</accession>